<evidence type="ECO:0000256" key="2">
    <source>
        <dbReference type="ARBA" id="ARBA00023054"/>
    </source>
</evidence>
<feature type="domain" description="CusB-like beta-barrel" evidence="4">
    <location>
        <begin position="246"/>
        <end position="329"/>
    </location>
</feature>
<dbReference type="InterPro" id="IPR050465">
    <property type="entry name" value="UPF0194_transport"/>
</dbReference>
<dbReference type="Gene3D" id="1.10.287.470">
    <property type="entry name" value="Helix hairpin bin"/>
    <property type="match status" value="1"/>
</dbReference>
<dbReference type="InterPro" id="IPR059052">
    <property type="entry name" value="HH_YbhG-like"/>
</dbReference>
<dbReference type="PANTHER" id="PTHR32347:SF23">
    <property type="entry name" value="BLL5650 PROTEIN"/>
    <property type="match status" value="1"/>
</dbReference>
<dbReference type="Gene3D" id="2.40.50.100">
    <property type="match status" value="1"/>
</dbReference>
<keyword evidence="2" id="KW-0175">Coiled coil</keyword>
<evidence type="ECO:0000256" key="1">
    <source>
        <dbReference type="ARBA" id="ARBA00004196"/>
    </source>
</evidence>
<feature type="domain" description="YbhG-like alpha-helical hairpin" evidence="3">
    <location>
        <begin position="79"/>
        <end position="208"/>
    </location>
</feature>
<organism evidence="5 6">
    <name type="scientific">Pistricoccus aurantiacus</name>
    <dbReference type="NCBI Taxonomy" id="1883414"/>
    <lineage>
        <taxon>Bacteria</taxon>
        <taxon>Pseudomonadati</taxon>
        <taxon>Pseudomonadota</taxon>
        <taxon>Gammaproteobacteria</taxon>
        <taxon>Oceanospirillales</taxon>
        <taxon>Halomonadaceae</taxon>
        <taxon>Pistricoccus</taxon>
    </lineage>
</organism>
<keyword evidence="6" id="KW-1185">Reference proteome</keyword>
<dbReference type="AlphaFoldDB" id="A0A5B8SWT1"/>
<comment type="subcellular location">
    <subcellularLocation>
        <location evidence="1">Cell envelope</location>
    </subcellularLocation>
</comment>
<dbReference type="PANTHER" id="PTHR32347">
    <property type="entry name" value="EFFLUX SYSTEM COMPONENT YKNX-RELATED"/>
    <property type="match status" value="1"/>
</dbReference>
<dbReference type="EMBL" id="CP042382">
    <property type="protein sequence ID" value="QEA40564.1"/>
    <property type="molecule type" value="Genomic_DNA"/>
</dbReference>
<evidence type="ECO:0000259" key="4">
    <source>
        <dbReference type="Pfam" id="PF25954"/>
    </source>
</evidence>
<reference evidence="5 6" key="1">
    <citation type="submission" date="2019-06" db="EMBL/GenBank/DDBJ databases">
        <title>Genome analyses of bacteria isolated from kimchi.</title>
        <authorList>
            <person name="Lee S."/>
            <person name="Ahn S."/>
            <person name="Roh S."/>
        </authorList>
    </citation>
    <scope>NUCLEOTIDE SEQUENCE [LARGE SCALE GENOMIC DNA]</scope>
    <source>
        <strain evidence="5 6">CBA4606</strain>
    </source>
</reference>
<dbReference type="RefSeq" id="WP_147185831.1">
    <property type="nucleotide sequence ID" value="NZ_CP042382.1"/>
</dbReference>
<dbReference type="Gene3D" id="2.40.30.170">
    <property type="match status" value="1"/>
</dbReference>
<dbReference type="Pfam" id="PF25954">
    <property type="entry name" value="Beta-barrel_RND_2"/>
    <property type="match status" value="1"/>
</dbReference>
<accession>A0A5B8SWT1</accession>
<dbReference type="GO" id="GO:0030313">
    <property type="term" value="C:cell envelope"/>
    <property type="evidence" value="ECO:0007669"/>
    <property type="project" value="UniProtKB-SubCell"/>
</dbReference>
<dbReference type="InterPro" id="IPR058792">
    <property type="entry name" value="Beta-barrel_RND_2"/>
</dbReference>
<evidence type="ECO:0000259" key="3">
    <source>
        <dbReference type="Pfam" id="PF25881"/>
    </source>
</evidence>
<gene>
    <name evidence="5" type="ORF">FGL86_16755</name>
</gene>
<evidence type="ECO:0000313" key="6">
    <source>
        <dbReference type="Proteomes" id="UP000321272"/>
    </source>
</evidence>
<name>A0A5B8SWT1_9GAMM</name>
<dbReference type="KEGG" id="paur:FGL86_16755"/>
<sequence length="332" mass="35983">MKNKLVAGGLVLIVIAALAGFAAVRWGPWFQEEESGILMASGTVEATEVRMAFRMPGTLVERRVDEGDDVSVSQPIARLDQRDAAASLREAEAAVASAAAELDELTAGYRLEEIAVAAAAVEEARVTFRRLQAEAARSRSLYDDEAISREQRDRDVTDAEAAGARLASAREHLTMLQAGYRPERIEAARGRLNQAEARRTNAQTFLDDTVIYSPIEGVVTRTHAEVGETLAAGRAVATLTELGAPWVRVYISEVDIGRIRLGAKAQARVDSYPGRDFPGTVTFVASEAEFTPKNVQTQEERVKLVFAVDVSLDNPEGALKPGMPADVYIEVQ</sequence>
<dbReference type="OrthoDB" id="9778236at2"/>
<proteinExistence type="predicted"/>
<protein>
    <submittedName>
        <fullName evidence="5">HlyD family efflux transporter periplasmic adaptor subunit</fullName>
    </submittedName>
</protein>
<dbReference type="SUPFAM" id="SSF111369">
    <property type="entry name" value="HlyD-like secretion proteins"/>
    <property type="match status" value="2"/>
</dbReference>
<dbReference type="Pfam" id="PF25881">
    <property type="entry name" value="HH_YBHG"/>
    <property type="match status" value="1"/>
</dbReference>
<dbReference type="Proteomes" id="UP000321272">
    <property type="component" value="Chromosome"/>
</dbReference>
<evidence type="ECO:0000313" key="5">
    <source>
        <dbReference type="EMBL" id="QEA40564.1"/>
    </source>
</evidence>